<name>A0A7J6HME1_CANSA</name>
<evidence type="ECO:0000256" key="5">
    <source>
        <dbReference type="PROSITE-ProRule" id="PRU01191"/>
    </source>
</evidence>
<protein>
    <recommendedName>
        <fullName evidence="9">Scarecrow-like transcription factor PAT1</fullName>
    </recommendedName>
</protein>
<accession>A0A7J6HME1</accession>
<reference evidence="7 8" key="1">
    <citation type="journal article" date="2020" name="bioRxiv">
        <title>Sequence and annotation of 42 cannabis genomes reveals extensive copy number variation in cannabinoid synthesis and pathogen resistance genes.</title>
        <authorList>
            <person name="Mckernan K.J."/>
            <person name="Helbert Y."/>
            <person name="Kane L.T."/>
            <person name="Ebling H."/>
            <person name="Zhang L."/>
            <person name="Liu B."/>
            <person name="Eaton Z."/>
            <person name="Mclaughlin S."/>
            <person name="Kingan S."/>
            <person name="Baybayan P."/>
            <person name="Concepcion G."/>
            <person name="Jordan M."/>
            <person name="Riva A."/>
            <person name="Barbazuk W."/>
            <person name="Harkins T."/>
        </authorList>
    </citation>
    <scope>NUCLEOTIDE SEQUENCE [LARGE SCALE GENOMIC DNA]</scope>
    <source>
        <strain evidence="8">cv. Jamaican Lion 4</strain>
        <tissue evidence="7">Leaf</tissue>
    </source>
</reference>
<feature type="region of interest" description="SAW" evidence="5">
    <location>
        <begin position="598"/>
        <end position="672"/>
    </location>
</feature>
<feature type="region of interest" description="Leucine repeat II (LRII)" evidence="5">
    <location>
        <begin position="457"/>
        <end position="489"/>
    </location>
</feature>
<evidence type="ECO:0000256" key="6">
    <source>
        <dbReference type="SAM" id="MobiDB-lite"/>
    </source>
</evidence>
<organism evidence="7 8">
    <name type="scientific">Cannabis sativa</name>
    <name type="common">Hemp</name>
    <name type="synonym">Marijuana</name>
    <dbReference type="NCBI Taxonomy" id="3483"/>
    <lineage>
        <taxon>Eukaryota</taxon>
        <taxon>Viridiplantae</taxon>
        <taxon>Streptophyta</taxon>
        <taxon>Embryophyta</taxon>
        <taxon>Tracheophyta</taxon>
        <taxon>Spermatophyta</taxon>
        <taxon>Magnoliopsida</taxon>
        <taxon>eudicotyledons</taxon>
        <taxon>Gunneridae</taxon>
        <taxon>Pentapetalae</taxon>
        <taxon>rosids</taxon>
        <taxon>fabids</taxon>
        <taxon>Rosales</taxon>
        <taxon>Cannabaceae</taxon>
        <taxon>Cannabis</taxon>
    </lineage>
</organism>
<feature type="region of interest" description="Disordered" evidence="6">
    <location>
        <begin position="204"/>
        <end position="237"/>
    </location>
</feature>
<keyword evidence="8" id="KW-1185">Reference proteome</keyword>
<comment type="subcellular location">
    <subcellularLocation>
        <location evidence="1">Nucleus</location>
    </subcellularLocation>
</comment>
<keyword evidence="2" id="KW-0805">Transcription regulation</keyword>
<dbReference type="Proteomes" id="UP000583929">
    <property type="component" value="Unassembled WGS sequence"/>
</dbReference>
<feature type="region of interest" description="Leucine repeat I (LRI)" evidence="5">
    <location>
        <begin position="297"/>
        <end position="357"/>
    </location>
</feature>
<evidence type="ECO:0000313" key="7">
    <source>
        <dbReference type="EMBL" id="KAF4396432.1"/>
    </source>
</evidence>
<sequence length="672" mass="76376">MRSQWLYCIISSFKYRSAFVLKRLNSSISVGVILFRLCKIQSLQRKFRNLSQKCQIDGLFCFWHEYLTFSVKEDLTIFYIAKSYEHCIKPIRSQLFGQRDSEELHKTEEFQITAANSSMQRSQKRRTSNMANRLYYQPPIQDVESYCLPQFRSLDGEVCYSNSSRSQGGAQVLAKNSFHLYSTLESSPANENCNMYISPSTVSFSPSGSPISQQDSHSYLPDQRNSPENTYGSPISGSCITDDMSDWKYKLKELESAMLGPDLSIQDSYDTDFQRLANNSSNEIESWGQIMEPIFKRDVKQVLICCAEAVSDNNLLVAERLMDELRQMVSVSGEPIQRLGAYMLEGLVAKFAFSGSNICKSLKCKEPASSELLSYMHILYELCPYFKFGYMSANGAIAEAMKDENRVHIIDFQIGQGSQWITLIQAFAARPGGPPHIRITGIDDSVSAYARGGGLSIVGKKLSRFAETFKVPFEFHSVAKSGSEVQLADLVVLPDEGLAVNFAFMLHHMPDESVSTQNHRDRLLRLVKSLSPKVVTLVEQESTTNTAAFFPRFVETLDYYAAMFESIDVTLPRHHKEHKERINVEQHCLAREVVNIIACEGTERVERHELLGKWKSRFKMAGFTPYPLSTLVNATIKTLLENYCNKYKLEERDGALYLGWMNRYLVTSSAWN</sequence>
<feature type="region of interest" description="VHIID" evidence="5">
    <location>
        <begin position="376"/>
        <end position="441"/>
    </location>
</feature>
<evidence type="ECO:0000256" key="2">
    <source>
        <dbReference type="ARBA" id="ARBA00023015"/>
    </source>
</evidence>
<dbReference type="InterPro" id="IPR005202">
    <property type="entry name" value="TF_GRAS"/>
</dbReference>
<keyword evidence="4" id="KW-0539">Nucleus</keyword>
<proteinExistence type="inferred from homology"/>
<evidence type="ECO:0000256" key="4">
    <source>
        <dbReference type="ARBA" id="ARBA00023242"/>
    </source>
</evidence>
<evidence type="ECO:0008006" key="9">
    <source>
        <dbReference type="Google" id="ProtNLM"/>
    </source>
</evidence>
<comment type="caution">
    <text evidence="7">The sequence shown here is derived from an EMBL/GenBank/DDBJ whole genome shotgun (WGS) entry which is preliminary data.</text>
</comment>
<dbReference type="PROSITE" id="PS50985">
    <property type="entry name" value="GRAS"/>
    <property type="match status" value="1"/>
</dbReference>
<feature type="short sequence motif" description="VHIID" evidence="5">
    <location>
        <begin position="407"/>
        <end position="411"/>
    </location>
</feature>
<dbReference type="EMBL" id="JAATIQ010000036">
    <property type="protein sequence ID" value="KAF4396432.1"/>
    <property type="molecule type" value="Genomic_DNA"/>
</dbReference>
<dbReference type="GO" id="GO:0005634">
    <property type="term" value="C:nucleus"/>
    <property type="evidence" value="ECO:0007669"/>
    <property type="project" value="UniProtKB-SubCell"/>
</dbReference>
<dbReference type="PANTHER" id="PTHR31636">
    <property type="entry name" value="OSJNBA0084A10.13 PROTEIN-RELATED"/>
    <property type="match status" value="1"/>
</dbReference>
<evidence type="ECO:0000256" key="1">
    <source>
        <dbReference type="ARBA" id="ARBA00004123"/>
    </source>
</evidence>
<comment type="caution">
    <text evidence="5">Lacks conserved residue(s) required for the propagation of feature annotation.</text>
</comment>
<evidence type="ECO:0000256" key="3">
    <source>
        <dbReference type="ARBA" id="ARBA00023163"/>
    </source>
</evidence>
<gene>
    <name evidence="7" type="ORF">G4B88_019232</name>
</gene>
<feature type="compositionally biased region" description="Polar residues" evidence="6">
    <location>
        <begin position="213"/>
        <end position="237"/>
    </location>
</feature>
<keyword evidence="3" id="KW-0804">Transcription</keyword>
<comment type="similarity">
    <text evidence="5">Belongs to the GRAS family.</text>
</comment>
<dbReference type="AlphaFoldDB" id="A0A7J6HME1"/>
<dbReference type="Pfam" id="PF03514">
    <property type="entry name" value="GRAS"/>
    <property type="match status" value="1"/>
</dbReference>
<evidence type="ECO:0000313" key="8">
    <source>
        <dbReference type="Proteomes" id="UP000583929"/>
    </source>
</evidence>